<dbReference type="GO" id="GO:0005737">
    <property type="term" value="C:cytoplasm"/>
    <property type="evidence" value="ECO:0007669"/>
    <property type="project" value="UniProtKB-SubCell"/>
</dbReference>
<dbReference type="GO" id="GO:0030170">
    <property type="term" value="F:pyridoxal phosphate binding"/>
    <property type="evidence" value="ECO:0007669"/>
    <property type="project" value="InterPro"/>
</dbReference>
<dbReference type="NCBIfam" id="TIGR02093">
    <property type="entry name" value="P_ylase"/>
    <property type="match status" value="1"/>
</dbReference>
<dbReference type="GO" id="GO:0008184">
    <property type="term" value="F:glycogen phosphorylase activity"/>
    <property type="evidence" value="ECO:0007669"/>
    <property type="project" value="InterPro"/>
</dbReference>
<evidence type="ECO:0000256" key="5">
    <source>
        <dbReference type="ARBA" id="ARBA00022490"/>
    </source>
</evidence>
<evidence type="ECO:0000313" key="15">
    <source>
        <dbReference type="Proteomes" id="UP000824242"/>
    </source>
</evidence>
<keyword evidence="6" id="KW-0021">Allosteric enzyme</keyword>
<dbReference type="FunFam" id="3.40.50.2000:FF:000003">
    <property type="entry name" value="Alpha-1,4 glucan phosphorylase"/>
    <property type="match status" value="1"/>
</dbReference>
<dbReference type="FunFam" id="3.40.50.2000:FF:000153">
    <property type="entry name" value="Alpha-1,4 glucan phosphorylase"/>
    <property type="match status" value="1"/>
</dbReference>
<comment type="function">
    <text evidence="13">Allosteric enzyme that catalyzes the rate-limiting step in glycogen catabolism, the phosphorolytic cleavage of glycogen to produce glucose-1-phosphate, and plays a central role in maintaining cellular and organismal glucose homeostasis.</text>
</comment>
<keyword evidence="7 13" id="KW-0328">Glycosyltransferase</keyword>
<dbReference type="EMBL" id="DVGZ01000113">
    <property type="protein sequence ID" value="HIR48098.1"/>
    <property type="molecule type" value="Genomic_DNA"/>
</dbReference>
<evidence type="ECO:0000313" key="14">
    <source>
        <dbReference type="EMBL" id="HIR48098.1"/>
    </source>
</evidence>
<comment type="subcellular location">
    <subcellularLocation>
        <location evidence="3">Cytoplasm</location>
    </subcellularLocation>
</comment>
<evidence type="ECO:0000256" key="12">
    <source>
        <dbReference type="PIRSR" id="PIRSR000460-1"/>
    </source>
</evidence>
<comment type="cofactor">
    <cofactor evidence="2 13">
        <name>pyridoxal 5'-phosphate</name>
        <dbReference type="ChEBI" id="CHEBI:597326"/>
    </cofactor>
</comment>
<gene>
    <name evidence="14" type="ORF">IAB89_10685</name>
</gene>
<evidence type="ECO:0000256" key="7">
    <source>
        <dbReference type="ARBA" id="ARBA00022676"/>
    </source>
</evidence>
<dbReference type="CDD" id="cd04300">
    <property type="entry name" value="GT35_Glycogen_Phosphorylase"/>
    <property type="match status" value="1"/>
</dbReference>
<keyword evidence="5" id="KW-0963">Cytoplasm</keyword>
<comment type="similarity">
    <text evidence="4 13">Belongs to the glycogen phosphorylase family.</text>
</comment>
<dbReference type="PIRSF" id="PIRSF000460">
    <property type="entry name" value="Pprylas_GlgP"/>
    <property type="match status" value="1"/>
</dbReference>
<dbReference type="Gene3D" id="3.40.50.2000">
    <property type="entry name" value="Glycogen Phosphorylase B"/>
    <property type="match status" value="2"/>
</dbReference>
<dbReference type="AlphaFoldDB" id="A0A9D1AR67"/>
<dbReference type="EC" id="2.4.1.1" evidence="13"/>
<dbReference type="PANTHER" id="PTHR11468">
    <property type="entry name" value="GLYCOGEN PHOSPHORYLASE"/>
    <property type="match status" value="1"/>
</dbReference>
<reference evidence="14" key="1">
    <citation type="submission" date="2020-10" db="EMBL/GenBank/DDBJ databases">
        <authorList>
            <person name="Gilroy R."/>
        </authorList>
    </citation>
    <scope>NUCLEOTIDE SEQUENCE</scope>
    <source>
        <strain evidence="14">ChiSxjej1B13-7958</strain>
    </source>
</reference>
<organism evidence="14 15">
    <name type="scientific">Candidatus Caccousia avicola</name>
    <dbReference type="NCBI Taxonomy" id="2840721"/>
    <lineage>
        <taxon>Bacteria</taxon>
        <taxon>Bacillati</taxon>
        <taxon>Bacillota</taxon>
        <taxon>Clostridia</taxon>
        <taxon>Eubacteriales</taxon>
        <taxon>Oscillospiraceae</taxon>
        <taxon>Oscillospiraceae incertae sedis</taxon>
        <taxon>Candidatus Caccousia</taxon>
    </lineage>
</organism>
<evidence type="ECO:0000256" key="10">
    <source>
        <dbReference type="ARBA" id="ARBA00023277"/>
    </source>
</evidence>
<comment type="catalytic activity">
    <reaction evidence="1 13">
        <text>[(1-&gt;4)-alpha-D-glucosyl](n) + phosphate = [(1-&gt;4)-alpha-D-glucosyl](n-1) + alpha-D-glucose 1-phosphate</text>
        <dbReference type="Rhea" id="RHEA:41732"/>
        <dbReference type="Rhea" id="RHEA-COMP:9584"/>
        <dbReference type="Rhea" id="RHEA-COMP:9586"/>
        <dbReference type="ChEBI" id="CHEBI:15444"/>
        <dbReference type="ChEBI" id="CHEBI:43474"/>
        <dbReference type="ChEBI" id="CHEBI:58601"/>
        <dbReference type="EC" id="2.4.1.1"/>
    </reaction>
</comment>
<dbReference type="Proteomes" id="UP000824242">
    <property type="component" value="Unassembled WGS sequence"/>
</dbReference>
<dbReference type="InterPro" id="IPR000811">
    <property type="entry name" value="Glyco_trans_35"/>
</dbReference>
<evidence type="ECO:0000256" key="9">
    <source>
        <dbReference type="ARBA" id="ARBA00022898"/>
    </source>
</evidence>
<proteinExistence type="inferred from homology"/>
<evidence type="ECO:0000256" key="6">
    <source>
        <dbReference type="ARBA" id="ARBA00022533"/>
    </source>
</evidence>
<evidence type="ECO:0000256" key="1">
    <source>
        <dbReference type="ARBA" id="ARBA00001275"/>
    </source>
</evidence>
<dbReference type="SUPFAM" id="SSF53756">
    <property type="entry name" value="UDP-Glycosyltransferase/glycogen phosphorylase"/>
    <property type="match status" value="1"/>
</dbReference>
<comment type="caution">
    <text evidence="14">The sequence shown here is derived from an EMBL/GenBank/DDBJ whole genome shotgun (WGS) entry which is preliminary data.</text>
</comment>
<comment type="function">
    <text evidence="11">Phosphorylase is an important allosteric enzyme in carbohydrate metabolism. Enzymes from different sources differ in their regulatory mechanisms and in their natural substrates. However, all known phosphorylases share catalytic and structural properties.</text>
</comment>
<accession>A0A9D1AR67</accession>
<evidence type="ECO:0000256" key="4">
    <source>
        <dbReference type="ARBA" id="ARBA00006047"/>
    </source>
</evidence>
<keyword evidence="9 12" id="KW-0663">Pyridoxal phosphate</keyword>
<keyword evidence="10 13" id="KW-0119">Carbohydrate metabolism</keyword>
<evidence type="ECO:0000256" key="8">
    <source>
        <dbReference type="ARBA" id="ARBA00022679"/>
    </source>
</evidence>
<evidence type="ECO:0000256" key="3">
    <source>
        <dbReference type="ARBA" id="ARBA00004496"/>
    </source>
</evidence>
<protein>
    <recommendedName>
        <fullName evidence="13">Alpha-1,4 glucan phosphorylase</fullName>
        <ecNumber evidence="13">2.4.1.1</ecNumber>
    </recommendedName>
</protein>
<dbReference type="InterPro" id="IPR011833">
    <property type="entry name" value="Glycg_phsphrylas"/>
</dbReference>
<keyword evidence="8 13" id="KW-0808">Transferase</keyword>
<dbReference type="PANTHER" id="PTHR11468:SF3">
    <property type="entry name" value="GLYCOGEN PHOSPHORYLASE, LIVER FORM"/>
    <property type="match status" value="1"/>
</dbReference>
<evidence type="ECO:0000256" key="2">
    <source>
        <dbReference type="ARBA" id="ARBA00001933"/>
    </source>
</evidence>
<name>A0A9D1AR67_9FIRM</name>
<sequence>MNYAMSVGKIKEEIESRLQHNFGVSPENATDEHYYKAVALIISDLLCKGRAETKVDAEKTHTKQIYYLCMEFLMGRSLKNNLFNLGLEANFREALSQMGIKLDDLYEEEPDAGLGNGGLGRLAACFLDGLATQGYPAIGYSLRYEYGIFRQKLVDGWQTELPDFWLPGGKVWLQEVPEKAIEVHFDGHIEEGWNNQYHIVNHKDYTNVLAIPYDMYVSGYDGRCVAKLRIWAARSPEFDMKMFNSGNYMRAMEQNAMAEVITKVLYPEDNHIEGKSLRLTQQYFLVSATIQDIVRRHLFKYSTLDNLPDVAAIHLNDTHPVLAIPELMRIMLDECGYTWEAAWDIVTRTVAYTNHTVMSEALECWGQDMFRLRLPRIYQIVEEINRRFCASMHEMGVDGYQVGRMAPLNDGYVKMANLAVAGSHSVNGVSALHSDILKDTVFHDFYTVMPQKFQNVTNGIAHRRWLNQSNPELAALLTEKIGSGYILDASELEKFMAFKDDKKVLEQLAAIKHGNKERLAAYIKQANNIVIDPNSIFDVQVKRMHEYKRQHLNALHILSEYMWLRDNPNADYTPHTYIFGAKAAAGYYFAKQMIRFIVKLSEIINNDPRVNDKLKVVYVEDYRVSLAELMIPAADISEQISLAGTEASGTSNMKFMINGAVTLGTLDGANVEIHEAVGDENIILFGMTTPQVNDLKQKGYHPEVIAENNADIRHALRELGRGLGGVDFHDIVRSLSTQDPYMVLADFDSYCKAQKKAQELYLDKTAWQKMCLVNIAQAGRFAADRAIREYANNIWNANPLPMAKKAAVKPVPAPAQTLAAAPASAKKPVPGKRK</sequence>
<feature type="modified residue" description="N6-(pyridoxal phosphate)lysine" evidence="12">
    <location>
        <position position="654"/>
    </location>
</feature>
<evidence type="ECO:0000256" key="11">
    <source>
        <dbReference type="ARBA" id="ARBA00025174"/>
    </source>
</evidence>
<evidence type="ECO:0000256" key="13">
    <source>
        <dbReference type="RuleBase" id="RU000587"/>
    </source>
</evidence>
<reference evidence="14" key="2">
    <citation type="journal article" date="2021" name="PeerJ">
        <title>Extensive microbial diversity within the chicken gut microbiome revealed by metagenomics and culture.</title>
        <authorList>
            <person name="Gilroy R."/>
            <person name="Ravi A."/>
            <person name="Getino M."/>
            <person name="Pursley I."/>
            <person name="Horton D.L."/>
            <person name="Alikhan N.F."/>
            <person name="Baker D."/>
            <person name="Gharbi K."/>
            <person name="Hall N."/>
            <person name="Watson M."/>
            <person name="Adriaenssens E.M."/>
            <person name="Foster-Nyarko E."/>
            <person name="Jarju S."/>
            <person name="Secka A."/>
            <person name="Antonio M."/>
            <person name="Oren A."/>
            <person name="Chaudhuri R.R."/>
            <person name="La Ragione R."/>
            <person name="Hildebrand F."/>
            <person name="Pallen M.J."/>
        </authorList>
    </citation>
    <scope>NUCLEOTIDE SEQUENCE</scope>
    <source>
        <strain evidence="14">ChiSxjej1B13-7958</strain>
    </source>
</reference>
<dbReference type="Pfam" id="PF00343">
    <property type="entry name" value="Phosphorylase"/>
    <property type="match status" value="1"/>
</dbReference>
<dbReference type="GO" id="GO:0005980">
    <property type="term" value="P:glycogen catabolic process"/>
    <property type="evidence" value="ECO:0007669"/>
    <property type="project" value="TreeGrafter"/>
</dbReference>